<evidence type="ECO:0000313" key="2">
    <source>
        <dbReference type="Proteomes" id="UP000199119"/>
    </source>
</evidence>
<keyword evidence="2" id="KW-1185">Reference proteome</keyword>
<dbReference type="Gene3D" id="3.10.450.610">
    <property type="match status" value="1"/>
</dbReference>
<protein>
    <recommendedName>
        <fullName evidence="3">DUF4902 domain-containing protein</fullName>
    </recommendedName>
</protein>
<dbReference type="Proteomes" id="UP000199119">
    <property type="component" value="Unassembled WGS sequence"/>
</dbReference>
<dbReference type="AlphaFoldDB" id="A0A1I2E2L3"/>
<organism evidence="1 2">
    <name type="scientific">Paracidovorax wautersii</name>
    <dbReference type="NCBI Taxonomy" id="1177982"/>
    <lineage>
        <taxon>Bacteria</taxon>
        <taxon>Pseudomonadati</taxon>
        <taxon>Pseudomonadota</taxon>
        <taxon>Betaproteobacteria</taxon>
        <taxon>Burkholderiales</taxon>
        <taxon>Comamonadaceae</taxon>
        <taxon>Paracidovorax</taxon>
    </lineage>
</organism>
<evidence type="ECO:0000313" key="1">
    <source>
        <dbReference type="EMBL" id="SFE86450.1"/>
    </source>
</evidence>
<dbReference type="STRING" id="1177982.SAMN04489711_106152"/>
<name>A0A1I2E2L3_9BURK</name>
<sequence>MTWQYGPAYGEGPWLSSTDGFVRLSLDAMLDLRLEHMLSRLEQDPQDIARCGAQTAICGYSEWFSRAAPCLSIGWDWRLVCAPGVLGLARVGWPRSNVMLIDRHGADYAWRRNLEVLGTVVDALPWRDNPRQVLLRCTL</sequence>
<dbReference type="OrthoDB" id="5573798at2"/>
<dbReference type="EMBL" id="FONX01000006">
    <property type="protein sequence ID" value="SFE86450.1"/>
    <property type="molecule type" value="Genomic_DNA"/>
</dbReference>
<accession>A0A1I2E2L3</accession>
<evidence type="ECO:0008006" key="3">
    <source>
        <dbReference type="Google" id="ProtNLM"/>
    </source>
</evidence>
<proteinExistence type="predicted"/>
<dbReference type="Pfam" id="PF16245">
    <property type="entry name" value="DUF4902"/>
    <property type="match status" value="1"/>
</dbReference>
<dbReference type="InterPro" id="IPR032598">
    <property type="entry name" value="RsaM-like"/>
</dbReference>
<dbReference type="RefSeq" id="WP_059400386.1">
    <property type="nucleotide sequence ID" value="NZ_FONX01000006.1"/>
</dbReference>
<gene>
    <name evidence="1" type="ORF">SAMN04489711_106152</name>
</gene>
<reference evidence="2" key="1">
    <citation type="submission" date="2016-10" db="EMBL/GenBank/DDBJ databases">
        <authorList>
            <person name="Varghese N."/>
            <person name="Submissions S."/>
        </authorList>
    </citation>
    <scope>NUCLEOTIDE SEQUENCE [LARGE SCALE GENOMIC DNA]</scope>
    <source>
        <strain evidence="2">DSM 27981</strain>
    </source>
</reference>